<feature type="non-terminal residue" evidence="2">
    <location>
        <position position="75"/>
    </location>
</feature>
<dbReference type="Proteomes" id="UP000194236">
    <property type="component" value="Unassembled WGS sequence"/>
</dbReference>
<feature type="compositionally biased region" description="Low complexity" evidence="1">
    <location>
        <begin position="35"/>
        <end position="50"/>
    </location>
</feature>
<evidence type="ECO:0000256" key="1">
    <source>
        <dbReference type="SAM" id="MobiDB-lite"/>
    </source>
</evidence>
<sequence>MSPTDSPTSSPQQEDDEAMVTVIDTEPIKSLDHGNTSTPQQQLSSSPNSSRVEKIKIRTKINPEPQAAIDPNGLN</sequence>
<reference evidence="2 3" key="1">
    <citation type="submission" date="2017-03" db="EMBL/GenBank/DDBJ databases">
        <title>Genome Survey of Euroglyphus maynei.</title>
        <authorList>
            <person name="Arlian L.G."/>
            <person name="Morgan M.S."/>
            <person name="Rider S.D."/>
        </authorList>
    </citation>
    <scope>NUCLEOTIDE SEQUENCE [LARGE SCALE GENOMIC DNA]</scope>
    <source>
        <strain evidence="2">Arlian Lab</strain>
        <tissue evidence="2">Whole body</tissue>
    </source>
</reference>
<keyword evidence="3" id="KW-1185">Reference proteome</keyword>
<gene>
    <name evidence="2" type="ORF">BLA29_006175</name>
</gene>
<name>A0A1Y3AZT8_EURMA</name>
<comment type="caution">
    <text evidence="2">The sequence shown here is derived from an EMBL/GenBank/DDBJ whole genome shotgun (WGS) entry which is preliminary data.</text>
</comment>
<feature type="region of interest" description="Disordered" evidence="1">
    <location>
        <begin position="1"/>
        <end position="53"/>
    </location>
</feature>
<feature type="compositionally biased region" description="Low complexity" evidence="1">
    <location>
        <begin position="1"/>
        <end position="11"/>
    </location>
</feature>
<proteinExistence type="predicted"/>
<accession>A0A1Y3AZT8</accession>
<protein>
    <submittedName>
        <fullName evidence="2">Uncharacterized protein</fullName>
    </submittedName>
</protein>
<dbReference type="EMBL" id="MUJZ01048877">
    <property type="protein sequence ID" value="OTF74051.1"/>
    <property type="molecule type" value="Genomic_DNA"/>
</dbReference>
<dbReference type="AlphaFoldDB" id="A0A1Y3AZT8"/>
<organism evidence="2 3">
    <name type="scientific">Euroglyphus maynei</name>
    <name type="common">Mayne's house dust mite</name>
    <dbReference type="NCBI Taxonomy" id="6958"/>
    <lineage>
        <taxon>Eukaryota</taxon>
        <taxon>Metazoa</taxon>
        <taxon>Ecdysozoa</taxon>
        <taxon>Arthropoda</taxon>
        <taxon>Chelicerata</taxon>
        <taxon>Arachnida</taxon>
        <taxon>Acari</taxon>
        <taxon>Acariformes</taxon>
        <taxon>Sarcoptiformes</taxon>
        <taxon>Astigmata</taxon>
        <taxon>Psoroptidia</taxon>
        <taxon>Analgoidea</taxon>
        <taxon>Pyroglyphidae</taxon>
        <taxon>Pyroglyphinae</taxon>
        <taxon>Euroglyphus</taxon>
    </lineage>
</organism>
<evidence type="ECO:0000313" key="2">
    <source>
        <dbReference type="EMBL" id="OTF74051.1"/>
    </source>
</evidence>
<evidence type="ECO:0000313" key="3">
    <source>
        <dbReference type="Proteomes" id="UP000194236"/>
    </source>
</evidence>